<feature type="domain" description="K Homology" evidence="4">
    <location>
        <begin position="338"/>
        <end position="411"/>
    </location>
</feature>
<dbReference type="Pfam" id="PF00013">
    <property type="entry name" value="KH_1"/>
    <property type="match status" value="4"/>
</dbReference>
<keyword evidence="1" id="KW-0677">Repeat</keyword>
<feature type="domain" description="K Homology" evidence="4">
    <location>
        <begin position="122"/>
        <end position="200"/>
    </location>
</feature>
<dbReference type="PANTHER" id="PTHR10288">
    <property type="entry name" value="KH DOMAIN CONTAINING RNA BINDING PROTEIN"/>
    <property type="match status" value="1"/>
</dbReference>
<gene>
    <name evidence="5" type="ORF">BQ4739_LOCUS257</name>
</gene>
<feature type="compositionally biased region" description="Pro residues" evidence="3">
    <location>
        <begin position="251"/>
        <end position="274"/>
    </location>
</feature>
<keyword evidence="6" id="KW-1185">Reference proteome</keyword>
<organism evidence="5 6">
    <name type="scientific">Tetradesmus obliquus</name>
    <name type="common">Green alga</name>
    <name type="synonym">Acutodesmus obliquus</name>
    <dbReference type="NCBI Taxonomy" id="3088"/>
    <lineage>
        <taxon>Eukaryota</taxon>
        <taxon>Viridiplantae</taxon>
        <taxon>Chlorophyta</taxon>
        <taxon>core chlorophytes</taxon>
        <taxon>Chlorophyceae</taxon>
        <taxon>CS clade</taxon>
        <taxon>Sphaeropleales</taxon>
        <taxon>Scenedesmaceae</taxon>
        <taxon>Tetradesmus</taxon>
    </lineage>
</organism>
<evidence type="ECO:0000313" key="5">
    <source>
        <dbReference type="EMBL" id="SZX59655.1"/>
    </source>
</evidence>
<feature type="compositionally biased region" description="Low complexity" evidence="3">
    <location>
        <begin position="275"/>
        <end position="284"/>
    </location>
</feature>
<feature type="region of interest" description="Disordered" evidence="3">
    <location>
        <begin position="568"/>
        <end position="846"/>
    </location>
</feature>
<evidence type="ECO:0000256" key="3">
    <source>
        <dbReference type="SAM" id="MobiDB-lite"/>
    </source>
</evidence>
<accession>A0A383V282</accession>
<dbReference type="STRING" id="3088.A0A383V282"/>
<feature type="compositionally biased region" description="Low complexity" evidence="3">
    <location>
        <begin position="808"/>
        <end position="846"/>
    </location>
</feature>
<evidence type="ECO:0000256" key="2">
    <source>
        <dbReference type="PROSITE-ProRule" id="PRU00117"/>
    </source>
</evidence>
<evidence type="ECO:0000256" key="1">
    <source>
        <dbReference type="ARBA" id="ARBA00022737"/>
    </source>
</evidence>
<reference evidence="5 6" key="1">
    <citation type="submission" date="2016-10" db="EMBL/GenBank/DDBJ databases">
        <authorList>
            <person name="Cai Z."/>
        </authorList>
    </citation>
    <scope>NUCLEOTIDE SEQUENCE [LARGE SCALE GENOMIC DNA]</scope>
</reference>
<dbReference type="InterPro" id="IPR004087">
    <property type="entry name" value="KH_dom"/>
</dbReference>
<dbReference type="PROSITE" id="PS50084">
    <property type="entry name" value="KH_TYPE_1"/>
    <property type="match status" value="4"/>
</dbReference>
<feature type="region of interest" description="Disordered" evidence="3">
    <location>
        <begin position="1"/>
        <end position="31"/>
    </location>
</feature>
<feature type="compositionally biased region" description="Low complexity" evidence="3">
    <location>
        <begin position="580"/>
        <end position="611"/>
    </location>
</feature>
<feature type="region of interest" description="Disordered" evidence="3">
    <location>
        <begin position="203"/>
        <end position="312"/>
    </location>
</feature>
<protein>
    <recommendedName>
        <fullName evidence="4">K Homology domain-containing protein</fullName>
    </recommendedName>
</protein>
<feature type="compositionally biased region" description="Low complexity" evidence="3">
    <location>
        <begin position="778"/>
        <end position="798"/>
    </location>
</feature>
<feature type="domain" description="K Homology" evidence="4">
    <location>
        <begin position="33"/>
        <end position="103"/>
    </location>
</feature>
<feature type="compositionally biased region" description="Basic and acidic residues" evidence="3">
    <location>
        <begin position="207"/>
        <end position="241"/>
    </location>
</feature>
<sequence>MGDPGRREPTLGKRGPHFFDQERGGRDRGPSDGLLHFRMLVPAKKAGCVIGKGGDFIQMTKSVTGAKVGVDKPVGGSEERLVHVQGTDDPGAAEPRIQLAVMRTAERIIGDESPDGQLKLPHKASLRMLLFKFQIGAVMGKKGATINEIRNKSGATVKLTTPQPGAPIVPAAERDDELITVSGTSQQLLEALRMITDKLRAVLGSGGDRDRGPGGERGMIMERPGDNNKRPRGPEPDDRRRGGPGMGPGGPGGPPPDRYGPPGGPGMAGPPPLAHHPLAGQHAGPPGPAGGPPPGPLGAPPGPGGSHSNVIAMSLPPAARGVLANNDSVKTEGLAGMVTVEYRVLVPVKRSGVILGGRGGMIQDIRNRTAARVNLFDEEKGCAERILQVLSTEDVQEQRCAAFDAAMDCIHALLRDEPEPMGTVRLILPHGQVGAVMGKAGSTIKELRSVSGCSVHLTAYPDVPRCVKKGEEVMEIRGPRDAAMLASHIALVAIRGNMARGQLIYGYSLPPNAPPPTPRGPPGGGPPAAMPPAGPGGPPIGAVHGGPPGGPYAAAAAAPGGGLPPQGAGYGGGYGGPAGPGSADGRYGAPPPQQQQQYEAPPGPDPRMQQQQPPPQASGRGSRWDSDARGNAPGHQQQQQQVLQQPPPQQQQQQMQHPGMAPPPGAAVVAGQAPMPGQVIYSDGSAAPPQQHQVQYVQGRPPSQQQQQVQGLPPPPQQQQPQVQYVQGPPPQGVQVVYTQQPPAPGSYTAAPQQQQQVVHAPQQPQQQQAVEYATSYVQQQPPQQQQQQQQQQPVQVVYTSSAPPGTQTQYVDQQQPQYVQQQQQPAQQLLSSVPPQQQQQQPQQQVTYIYAQAPPAAAAAAPNSSGPGSTSGYGGLATLVGAAPALAAPVAAPVSVPAAVAPPPPKARVLLTQEQVTRLRLDDKNQCLQLSALSGATITVSDAVLEGGTREVLLAGSDAQCNTAKNLMEALMRSG</sequence>
<feature type="compositionally biased region" description="Low complexity" evidence="3">
    <location>
        <begin position="632"/>
        <end position="659"/>
    </location>
</feature>
<feature type="compositionally biased region" description="Basic and acidic residues" evidence="3">
    <location>
        <begin position="1"/>
        <end position="30"/>
    </location>
</feature>
<feature type="region of interest" description="Disordered" evidence="3">
    <location>
        <begin position="510"/>
        <end position="546"/>
    </location>
</feature>
<feature type="compositionally biased region" description="Low complexity" evidence="3">
    <location>
        <begin position="750"/>
        <end position="771"/>
    </location>
</feature>
<dbReference type="Gene3D" id="3.30.1370.10">
    <property type="entry name" value="K Homology domain, type 1"/>
    <property type="match status" value="4"/>
</dbReference>
<feature type="compositionally biased region" description="Gly residues" evidence="3">
    <location>
        <begin position="568"/>
        <end position="579"/>
    </location>
</feature>
<dbReference type="EMBL" id="FNXT01000014">
    <property type="protein sequence ID" value="SZX59655.1"/>
    <property type="molecule type" value="Genomic_DNA"/>
</dbReference>
<dbReference type="SMART" id="SM00322">
    <property type="entry name" value="KH"/>
    <property type="match status" value="4"/>
</dbReference>
<dbReference type="Proteomes" id="UP000256970">
    <property type="component" value="Unassembled WGS sequence"/>
</dbReference>
<dbReference type="AlphaFoldDB" id="A0A383V282"/>
<feature type="compositionally biased region" description="Low complexity" evidence="3">
    <location>
        <begin position="695"/>
        <end position="711"/>
    </location>
</feature>
<proteinExistence type="predicted"/>
<feature type="compositionally biased region" description="Low complexity" evidence="3">
    <location>
        <begin position="719"/>
        <end position="741"/>
    </location>
</feature>
<name>A0A383V282_TETOB</name>
<keyword evidence="2" id="KW-0694">RNA-binding</keyword>
<dbReference type="GO" id="GO:0003723">
    <property type="term" value="F:RNA binding"/>
    <property type="evidence" value="ECO:0007669"/>
    <property type="project" value="UniProtKB-UniRule"/>
</dbReference>
<evidence type="ECO:0000259" key="4">
    <source>
        <dbReference type="SMART" id="SM00322"/>
    </source>
</evidence>
<dbReference type="InterPro" id="IPR036612">
    <property type="entry name" value="KH_dom_type_1_sf"/>
</dbReference>
<evidence type="ECO:0000313" key="6">
    <source>
        <dbReference type="Proteomes" id="UP000256970"/>
    </source>
</evidence>
<feature type="domain" description="K Homology" evidence="4">
    <location>
        <begin position="420"/>
        <end position="499"/>
    </location>
</feature>
<feature type="compositionally biased region" description="Pro residues" evidence="3">
    <location>
        <begin position="511"/>
        <end position="538"/>
    </location>
</feature>
<feature type="compositionally biased region" description="Low complexity" evidence="3">
    <location>
        <begin position="666"/>
        <end position="677"/>
    </location>
</feature>
<dbReference type="InterPro" id="IPR004088">
    <property type="entry name" value="KH_dom_type_1"/>
</dbReference>
<feature type="compositionally biased region" description="Pro residues" evidence="3">
    <location>
        <begin position="285"/>
        <end position="303"/>
    </location>
</feature>
<dbReference type="SUPFAM" id="SSF54791">
    <property type="entry name" value="Eukaryotic type KH-domain (KH-domain type I)"/>
    <property type="match status" value="4"/>
</dbReference>